<name>A0ABM8S5G2_9BACT</name>
<accession>A0ABM8S5G2</accession>
<evidence type="ECO:0000313" key="3">
    <source>
        <dbReference type="Proteomes" id="UP000675880"/>
    </source>
</evidence>
<gene>
    <name evidence="2" type="ORF">NSPZN2_50298</name>
</gene>
<keyword evidence="3" id="KW-1185">Reference proteome</keyword>
<evidence type="ECO:0000313" key="2">
    <source>
        <dbReference type="EMBL" id="CAE6789973.1"/>
    </source>
</evidence>
<evidence type="ECO:0000256" key="1">
    <source>
        <dbReference type="SAM" id="MobiDB-lite"/>
    </source>
</evidence>
<feature type="region of interest" description="Disordered" evidence="1">
    <location>
        <begin position="1"/>
        <end position="67"/>
    </location>
</feature>
<proteinExistence type="predicted"/>
<sequence length="67" mass="7744">MRPTEVTMSHTTSKKRQREQTQRERRTQKEAHRLKRKTEGPKLQGQDDPDLAGMVAGPQPPREDGIH</sequence>
<dbReference type="Proteomes" id="UP000675880">
    <property type="component" value="Unassembled WGS sequence"/>
</dbReference>
<reference evidence="2 3" key="1">
    <citation type="submission" date="2021-02" db="EMBL/GenBank/DDBJ databases">
        <authorList>
            <person name="Han P."/>
        </authorList>
    </citation>
    <scope>NUCLEOTIDE SEQUENCE [LARGE SCALE GENOMIC DNA]</scope>
    <source>
        <strain evidence="2">Candidatus Nitrospira sp. ZN2</strain>
    </source>
</reference>
<feature type="compositionally biased region" description="Polar residues" evidence="1">
    <location>
        <begin position="1"/>
        <end position="10"/>
    </location>
</feature>
<dbReference type="EMBL" id="CAJNBJ010000018">
    <property type="protein sequence ID" value="CAE6789973.1"/>
    <property type="molecule type" value="Genomic_DNA"/>
</dbReference>
<feature type="compositionally biased region" description="Basic and acidic residues" evidence="1">
    <location>
        <begin position="18"/>
        <end position="31"/>
    </location>
</feature>
<protein>
    <submittedName>
        <fullName evidence="2">Uncharacterized protein</fullName>
    </submittedName>
</protein>
<comment type="caution">
    <text evidence="2">The sequence shown here is derived from an EMBL/GenBank/DDBJ whole genome shotgun (WGS) entry which is preliminary data.</text>
</comment>
<organism evidence="2 3">
    <name type="scientific">Nitrospira defluvii</name>
    <dbReference type="NCBI Taxonomy" id="330214"/>
    <lineage>
        <taxon>Bacteria</taxon>
        <taxon>Pseudomonadati</taxon>
        <taxon>Nitrospirota</taxon>
        <taxon>Nitrospiria</taxon>
        <taxon>Nitrospirales</taxon>
        <taxon>Nitrospiraceae</taxon>
        <taxon>Nitrospira</taxon>
    </lineage>
</organism>